<dbReference type="eggNOG" id="COG0561">
    <property type="taxonomic scope" value="Bacteria"/>
</dbReference>
<dbReference type="Proteomes" id="UP000007803">
    <property type="component" value="Chromosome"/>
</dbReference>
<organism evidence="1 2">
    <name type="scientific">Sulfurimonas autotrophica (strain ATCC BAA-671 / DSM 16294 / JCM 11897 / OK10)</name>
    <dbReference type="NCBI Taxonomy" id="563040"/>
    <lineage>
        <taxon>Bacteria</taxon>
        <taxon>Pseudomonadati</taxon>
        <taxon>Campylobacterota</taxon>
        <taxon>Epsilonproteobacteria</taxon>
        <taxon>Campylobacterales</taxon>
        <taxon>Sulfurimonadaceae</taxon>
        <taxon>Sulfurimonas</taxon>
    </lineage>
</organism>
<dbReference type="KEGG" id="sua:Saut_0148"/>
<dbReference type="HOGENOM" id="CLU_044146_3_1_7"/>
<dbReference type="GO" id="GO:0016791">
    <property type="term" value="F:phosphatase activity"/>
    <property type="evidence" value="ECO:0007669"/>
    <property type="project" value="TreeGrafter"/>
</dbReference>
<sequence length="275" mass="30931">MKNIYITDLDHTFLRTDLSLSDYTKKIWNSYASESILSIATARTYKKTVQFLEGVSVNAPMILLDGALIATMDKKIIDTKFIAKDTADEIIDEGAKLGIYPFVLSLVDNELNEAFSYSTALNNYQSEIIKRYVNDDHTQSFKDLRAMQNNFKIVYMGDETLLRELESNLKVIYEDNLKFILAPEAYVGCYFLTILHKDADKSHGIQSVSEAAGFDLKKLTVFGDNFNDIGMFELANTSVAVANAQEGVKRRADIVLKHTNDEDGVAKYLAEVKNA</sequence>
<dbReference type="EMBL" id="CP002205">
    <property type="protein sequence ID" value="ADN08197.1"/>
    <property type="molecule type" value="Genomic_DNA"/>
</dbReference>
<dbReference type="Gene3D" id="3.40.50.1000">
    <property type="entry name" value="HAD superfamily/HAD-like"/>
    <property type="match status" value="1"/>
</dbReference>
<dbReference type="SUPFAM" id="SSF56784">
    <property type="entry name" value="HAD-like"/>
    <property type="match status" value="1"/>
</dbReference>
<dbReference type="PANTHER" id="PTHR10000:SF8">
    <property type="entry name" value="HAD SUPERFAMILY HYDROLASE-LIKE, TYPE 3"/>
    <property type="match status" value="1"/>
</dbReference>
<dbReference type="GO" id="GO:0005829">
    <property type="term" value="C:cytosol"/>
    <property type="evidence" value="ECO:0007669"/>
    <property type="project" value="TreeGrafter"/>
</dbReference>
<proteinExistence type="predicted"/>
<evidence type="ECO:0000313" key="1">
    <source>
        <dbReference type="EMBL" id="ADN08197.1"/>
    </source>
</evidence>
<dbReference type="RefSeq" id="WP_013325953.1">
    <property type="nucleotide sequence ID" value="NC_014506.1"/>
</dbReference>
<dbReference type="Gene3D" id="3.30.1240.10">
    <property type="match status" value="1"/>
</dbReference>
<dbReference type="InterPro" id="IPR023214">
    <property type="entry name" value="HAD_sf"/>
</dbReference>
<reference evidence="2" key="1">
    <citation type="journal article" date="2010" name="Stand. Genomic Sci.">
        <title>Complete genome sequence of Sulfurimonas autotrophica type strain (OK10).</title>
        <authorList>
            <person name="Sikorski J."/>
            <person name="Munk C."/>
            <person name="Lapidus A."/>
            <person name="Djao O."/>
            <person name="Lucas S."/>
            <person name="Glavina Del Rio T."/>
            <person name="Nolan M."/>
            <person name="Tice H."/>
            <person name="Han C."/>
            <person name="Cheng J."/>
            <person name="Tapia R."/>
            <person name="Goodwin L."/>
            <person name="Pitluck S."/>
            <person name="Liolios K."/>
            <person name="Ivanova N."/>
            <person name="Mavromatis K."/>
            <person name="Mikhailova N."/>
            <person name="Pati A."/>
            <person name="Sims D."/>
            <person name="Meincke L."/>
            <person name="Brettin T."/>
            <person name="Detter J."/>
            <person name="Chen A."/>
            <person name="Palaniappan K."/>
            <person name="Land M."/>
            <person name="Hauser L."/>
            <person name="Chang Y."/>
            <person name="Jeffries C."/>
            <person name="Rohde M."/>
            <person name="Lang E."/>
            <person name="Spring S."/>
            <person name="Goker M."/>
            <person name="Woyke T."/>
            <person name="Bristow J."/>
            <person name="Eisen J."/>
            <person name="Markowitz V."/>
            <person name="Hugenholtz P."/>
            <person name="Kyrpides N."/>
            <person name="Klenk H."/>
        </authorList>
    </citation>
    <scope>NUCLEOTIDE SEQUENCE [LARGE SCALE GENOMIC DNA]</scope>
    <source>
        <strain evidence="2">ATCC BAA-671 / DSM 16294 / JCM 11897 / OK10</strain>
    </source>
</reference>
<dbReference type="STRING" id="563040.Saut_0148"/>
<keyword evidence="1" id="KW-0378">Hydrolase</keyword>
<keyword evidence="2" id="KW-1185">Reference proteome</keyword>
<dbReference type="AlphaFoldDB" id="E0UT94"/>
<protein>
    <submittedName>
        <fullName evidence="1">HAD-superfamily hydrolase, subfamily IIB</fullName>
    </submittedName>
</protein>
<dbReference type="InterPro" id="IPR006379">
    <property type="entry name" value="HAD-SF_hydro_IIB"/>
</dbReference>
<dbReference type="Pfam" id="PF08282">
    <property type="entry name" value="Hydrolase_3"/>
    <property type="match status" value="1"/>
</dbReference>
<dbReference type="GO" id="GO:0000287">
    <property type="term" value="F:magnesium ion binding"/>
    <property type="evidence" value="ECO:0007669"/>
    <property type="project" value="TreeGrafter"/>
</dbReference>
<gene>
    <name evidence="1" type="ordered locus">Saut_0148</name>
</gene>
<dbReference type="PANTHER" id="PTHR10000">
    <property type="entry name" value="PHOSPHOSERINE PHOSPHATASE"/>
    <property type="match status" value="1"/>
</dbReference>
<evidence type="ECO:0000313" key="2">
    <source>
        <dbReference type="Proteomes" id="UP000007803"/>
    </source>
</evidence>
<name>E0UT94_SULAO</name>
<dbReference type="OrthoDB" id="7847955at2"/>
<accession>E0UT94</accession>
<dbReference type="NCBIfam" id="TIGR01484">
    <property type="entry name" value="HAD-SF-IIB"/>
    <property type="match status" value="1"/>
</dbReference>
<dbReference type="InterPro" id="IPR036412">
    <property type="entry name" value="HAD-like_sf"/>
</dbReference>